<organism evidence="1 2">
    <name type="scientific">Zalaria obscura</name>
    <dbReference type="NCBI Taxonomy" id="2024903"/>
    <lineage>
        <taxon>Eukaryota</taxon>
        <taxon>Fungi</taxon>
        <taxon>Dikarya</taxon>
        <taxon>Ascomycota</taxon>
        <taxon>Pezizomycotina</taxon>
        <taxon>Dothideomycetes</taxon>
        <taxon>Dothideomycetidae</taxon>
        <taxon>Dothideales</taxon>
        <taxon>Zalariaceae</taxon>
        <taxon>Zalaria</taxon>
    </lineage>
</organism>
<name>A0ACC3SA48_9PEZI</name>
<reference evidence="1" key="1">
    <citation type="submission" date="2024-02" db="EMBL/GenBank/DDBJ databases">
        <title>Metagenome Assembled Genome of Zalaria obscura JY119.</title>
        <authorList>
            <person name="Vighnesh L."/>
            <person name="Jagadeeshwari U."/>
            <person name="Venkata Ramana C."/>
            <person name="Sasikala C."/>
        </authorList>
    </citation>
    <scope>NUCLEOTIDE SEQUENCE</scope>
    <source>
        <strain evidence="1">JY119</strain>
    </source>
</reference>
<evidence type="ECO:0000313" key="1">
    <source>
        <dbReference type="EMBL" id="KAK8204355.1"/>
    </source>
</evidence>
<sequence length="158" mass="17485">MLASWSCTPVNLSCNQPPKRAMWTDLRSPYADDGRMENQIHKAAPLIPILAARCAVRQLSVERLHLTFSPVLANRHDGWVLEYLRSMPAPAGKWSCRSGTAAGWTFREIWANSHDDTACDLVNDMAGRMHDPALLAKASSICNGYYSALRTETAVLNA</sequence>
<dbReference type="EMBL" id="JAMKPW020000027">
    <property type="protein sequence ID" value="KAK8204355.1"/>
    <property type="molecule type" value="Genomic_DNA"/>
</dbReference>
<keyword evidence="2" id="KW-1185">Reference proteome</keyword>
<protein>
    <submittedName>
        <fullName evidence="1">Uncharacterized protein</fullName>
    </submittedName>
</protein>
<evidence type="ECO:0000313" key="2">
    <source>
        <dbReference type="Proteomes" id="UP001320706"/>
    </source>
</evidence>
<comment type="caution">
    <text evidence="1">The sequence shown here is derived from an EMBL/GenBank/DDBJ whole genome shotgun (WGS) entry which is preliminary data.</text>
</comment>
<accession>A0ACC3SA48</accession>
<dbReference type="Proteomes" id="UP001320706">
    <property type="component" value="Unassembled WGS sequence"/>
</dbReference>
<proteinExistence type="predicted"/>
<gene>
    <name evidence="1" type="ORF">M8818_005084</name>
</gene>